<dbReference type="Gene3D" id="1.10.2010.10">
    <property type="entry name" value="Crustacean CHH/MIH/GIH neurohormone"/>
    <property type="match status" value="1"/>
</dbReference>
<evidence type="ECO:0000256" key="5">
    <source>
        <dbReference type="ARBA" id="ARBA00022702"/>
    </source>
</evidence>
<dbReference type="InterPro" id="IPR035957">
    <property type="entry name" value="Crust_neurohorm_sf"/>
</dbReference>
<sequence length="156" mass="17158">MPQVHSSAAAAACSSAASSTGKSVFPSTVRYAVWLMALCALAAAVAVTGASPASERTTHYTNQQSTVVLPVHHLTKRSFFDIQCKGVYDKSIFARLDRLCEDCYNLFREPQIHTLCRKNCFTTDLFKGCLEALQLTDEMEQIQTWIKQLHGAEPGV</sequence>
<protein>
    <submittedName>
        <fullName evidence="9">Ion transport peptide transcript a</fullName>
    </submittedName>
</protein>
<feature type="transmembrane region" description="Helical" evidence="8">
    <location>
        <begin position="31"/>
        <end position="50"/>
    </location>
</feature>
<proteinExistence type="evidence at transcript level"/>
<comment type="similarity">
    <text evidence="2">Belongs to the arthropod CHH/MIH/GIH/VIH hormone family.</text>
</comment>
<dbReference type="EMBL" id="MN837653">
    <property type="protein sequence ID" value="QHB80550.1"/>
    <property type="molecule type" value="mRNA"/>
</dbReference>
<organism evidence="9">
    <name type="scientific">Carabus violaceus</name>
    <name type="common">Violet ground beetle</name>
    <dbReference type="NCBI Taxonomy" id="41075"/>
    <lineage>
        <taxon>Eukaryota</taxon>
        <taxon>Metazoa</taxon>
        <taxon>Ecdysozoa</taxon>
        <taxon>Arthropoda</taxon>
        <taxon>Hexapoda</taxon>
        <taxon>Insecta</taxon>
        <taxon>Pterygota</taxon>
        <taxon>Neoptera</taxon>
        <taxon>Endopterygota</taxon>
        <taxon>Coleoptera</taxon>
        <taxon>Adephaga</taxon>
        <taxon>Caraboidea</taxon>
        <taxon>Carabidae</taxon>
        <taxon>Carabinae</taxon>
        <taxon>Carabini</taxon>
        <taxon>Carabina</taxon>
        <taxon>Carabus</taxon>
        <taxon>Megodontus</taxon>
    </lineage>
</organism>
<evidence type="ECO:0000256" key="3">
    <source>
        <dbReference type="ARBA" id="ARBA00022525"/>
    </source>
</evidence>
<evidence type="ECO:0000256" key="6">
    <source>
        <dbReference type="ARBA" id="ARBA00023157"/>
    </source>
</evidence>
<evidence type="ECO:0000313" key="9">
    <source>
        <dbReference type="EMBL" id="QHB80550.1"/>
    </source>
</evidence>
<accession>A0A7U3RBQ5</accession>
<keyword evidence="6 7" id="KW-1015">Disulfide bond</keyword>
<dbReference type="InterPro" id="IPR001166">
    <property type="entry name" value="Hyperglycemic"/>
</dbReference>
<keyword evidence="8" id="KW-1133">Transmembrane helix</keyword>
<dbReference type="PRINTS" id="PR00550">
    <property type="entry name" value="HYPRGLYCEMIC"/>
</dbReference>
<name>A0A7U3RBQ5_CARVO</name>
<dbReference type="GO" id="GO:0007623">
    <property type="term" value="P:circadian rhythm"/>
    <property type="evidence" value="ECO:0007669"/>
    <property type="project" value="TreeGrafter"/>
</dbReference>
<dbReference type="FunFam" id="1.10.2010.10:FF:000001">
    <property type="entry name" value="Ion transport peptide isoform C"/>
    <property type="match status" value="1"/>
</dbReference>
<keyword evidence="3" id="KW-0964">Secreted</keyword>
<evidence type="ECO:0000256" key="4">
    <source>
        <dbReference type="ARBA" id="ARBA00022685"/>
    </source>
</evidence>
<feature type="disulfide bond" evidence="7">
    <location>
        <begin position="100"/>
        <end position="116"/>
    </location>
</feature>
<dbReference type="PROSITE" id="PS01250">
    <property type="entry name" value="CHH_MIH_GIH"/>
    <property type="match status" value="1"/>
</dbReference>
<dbReference type="Pfam" id="PF01147">
    <property type="entry name" value="Crust_neurohorm"/>
    <property type="match status" value="1"/>
</dbReference>
<dbReference type="GO" id="GO:0005576">
    <property type="term" value="C:extracellular region"/>
    <property type="evidence" value="ECO:0007669"/>
    <property type="project" value="UniProtKB-SubCell"/>
</dbReference>
<keyword evidence="8" id="KW-0472">Membrane</keyword>
<dbReference type="PRINTS" id="PR00548">
    <property type="entry name" value="HYPRGLYCEMC1"/>
</dbReference>
<evidence type="ECO:0000256" key="2">
    <source>
        <dbReference type="ARBA" id="ARBA00005447"/>
    </source>
</evidence>
<keyword evidence="4" id="KW-0165">Cleavage on pair of basic residues</keyword>
<dbReference type="PANTHER" id="PTHR35981:SF2">
    <property type="entry name" value="ION TRANSPORT PEPTIDE, ISOFORM C"/>
    <property type="match status" value="1"/>
</dbReference>
<evidence type="ECO:0000256" key="1">
    <source>
        <dbReference type="ARBA" id="ARBA00004613"/>
    </source>
</evidence>
<keyword evidence="8" id="KW-0812">Transmembrane</keyword>
<dbReference type="InterPro" id="IPR031098">
    <property type="entry name" value="Crust_neurohorm"/>
</dbReference>
<dbReference type="InterPro" id="IPR018251">
    <property type="entry name" value="Crust_neurhormone_CS"/>
</dbReference>
<evidence type="ECO:0000256" key="7">
    <source>
        <dbReference type="PIRSR" id="PIRSR631098-51"/>
    </source>
</evidence>
<dbReference type="AlphaFoldDB" id="A0A7U3RBQ5"/>
<evidence type="ECO:0000256" key="8">
    <source>
        <dbReference type="SAM" id="Phobius"/>
    </source>
</evidence>
<dbReference type="SUPFAM" id="SSF81778">
    <property type="entry name" value="Crustacean CHH/MIH/GIH neurohormone"/>
    <property type="match status" value="1"/>
</dbReference>
<dbReference type="PANTHER" id="PTHR35981">
    <property type="entry name" value="ION TRANSPORT PEPTIDE, ISOFORM C"/>
    <property type="match status" value="1"/>
</dbReference>
<comment type="subcellular location">
    <subcellularLocation>
        <location evidence="1">Secreted</location>
    </subcellularLocation>
</comment>
<dbReference type="GO" id="GO:0005184">
    <property type="term" value="F:neuropeptide hormone activity"/>
    <property type="evidence" value="ECO:0007669"/>
    <property type="project" value="InterPro"/>
</dbReference>
<reference evidence="9" key="1">
    <citation type="journal article" date="2020" name="Insect Biochem. Mol. Biol.">
        <title>The Neuropeptidome of Carabus (Coleoptera, Adephaga: Carabidae).</title>
        <authorList>
            <person name="Ragionieri L."/>
            <person name="Predel R."/>
        </authorList>
    </citation>
    <scope>NUCLEOTIDE SEQUENCE</scope>
    <source>
        <strain evidence="9">29</strain>
    </source>
</reference>
<feature type="disulfide bond" evidence="7">
    <location>
        <begin position="103"/>
        <end position="129"/>
    </location>
</feature>
<dbReference type="InterPro" id="IPR000346">
    <property type="entry name" value="Hyperglycemic1"/>
</dbReference>
<feature type="disulfide bond" evidence="7">
    <location>
        <begin position="84"/>
        <end position="120"/>
    </location>
</feature>
<keyword evidence="5" id="KW-0372">Hormone</keyword>